<dbReference type="AlphaFoldDB" id="A0AAU7MF60"/>
<proteinExistence type="predicted"/>
<protein>
    <submittedName>
        <fullName evidence="1">Uncharacterized protein</fullName>
    </submittedName>
</protein>
<evidence type="ECO:0000313" key="1">
    <source>
        <dbReference type="EMBL" id="XBP96124.1"/>
    </source>
</evidence>
<name>A0AAU7MF60_9ACTN</name>
<dbReference type="RefSeq" id="WP_350937568.1">
    <property type="nucleotide sequence ID" value="NZ_CP157762.1"/>
</dbReference>
<sequence length="160" mass="17120">MTVYTVSKSGGAHRLTDAGGNQVAALRAHWSMRGGEIETAEGRFPIWTDRGYQSVTVGPREAPLVVLDGRGARIAGLSAPARWELRGDRRRYDAVLSAGGSRIEVHQSARMGADVRAEVTGAWPRPELVVLAACFGVMSVRRGHNLRALAVVGAISHGPR</sequence>
<organism evidence="1">
    <name type="scientific">Micromonospora sp. CCTCC AA 2012012</name>
    <dbReference type="NCBI Taxonomy" id="3111921"/>
    <lineage>
        <taxon>Bacteria</taxon>
        <taxon>Bacillati</taxon>
        <taxon>Actinomycetota</taxon>
        <taxon>Actinomycetes</taxon>
        <taxon>Micromonosporales</taxon>
        <taxon>Micromonosporaceae</taxon>
        <taxon>Micromonospora</taxon>
    </lineage>
</organism>
<dbReference type="EMBL" id="CP157762">
    <property type="protein sequence ID" value="XBP96124.1"/>
    <property type="molecule type" value="Genomic_DNA"/>
</dbReference>
<accession>A0AAU7MF60</accession>
<reference evidence="1" key="1">
    <citation type="submission" date="2024-01" db="EMBL/GenBank/DDBJ databases">
        <title>The genome sequence of Micromonospora mangrovi CCTCC AA 2012012.</title>
        <authorList>
            <person name="Gao J."/>
        </authorList>
    </citation>
    <scope>NUCLEOTIDE SEQUENCE</scope>
    <source>
        <strain evidence="1">CCTCC AA 2012012</strain>
    </source>
</reference>
<gene>
    <name evidence="2" type="ORF">ABUL08_12260</name>
    <name evidence="1" type="ORF">VK199_12210</name>
</gene>
<reference evidence="2" key="2">
    <citation type="submission" date="2024-06" db="EMBL/GenBank/DDBJ databases">
        <title>Micromonospora mangrovi CCTCC AA 2012012 genome sequences.</title>
        <authorList>
            <person name="Gao J."/>
        </authorList>
    </citation>
    <scope>NUCLEOTIDE SEQUENCE</scope>
    <source>
        <strain evidence="2">CCTCC AA 2012012</strain>
    </source>
</reference>
<evidence type="ECO:0000313" key="2">
    <source>
        <dbReference type="EMBL" id="XCH76828.1"/>
    </source>
</evidence>
<dbReference type="EMBL" id="CP159342">
    <property type="protein sequence ID" value="XCH76828.1"/>
    <property type="molecule type" value="Genomic_DNA"/>
</dbReference>